<dbReference type="InterPro" id="IPR004027">
    <property type="entry name" value="SEC_C_motif"/>
</dbReference>
<dbReference type="OMA" id="MERSFGN"/>
<evidence type="ECO:0000313" key="1">
    <source>
        <dbReference type="EMBL" id="KIA77904.1"/>
    </source>
</evidence>
<dbReference type="Proteomes" id="UP000031307">
    <property type="component" value="Unassembled WGS sequence"/>
</dbReference>
<comment type="caution">
    <text evidence="1">The sequence shown here is derived from an EMBL/GenBank/DDBJ whole genome shotgun (WGS) entry which is preliminary data.</text>
</comment>
<dbReference type="Gene3D" id="3.10.450.50">
    <property type="match status" value="1"/>
</dbReference>
<dbReference type="SUPFAM" id="SSF103642">
    <property type="entry name" value="Sec-C motif"/>
    <property type="match status" value="1"/>
</dbReference>
<dbReference type="Pfam" id="PF02810">
    <property type="entry name" value="SEC-C"/>
    <property type="match status" value="1"/>
</dbReference>
<dbReference type="AlphaFoldDB" id="A0A0C1ENL8"/>
<dbReference type="PATRIC" id="fig|83552.4.peg.907"/>
<name>A0A0C1ENL8_9BACT</name>
<accession>A0A0C1ENL8</accession>
<gene>
    <name evidence="1" type="ORF">DB43_FK00090</name>
</gene>
<protein>
    <recommendedName>
        <fullName evidence="3">Protein translocase subunit SecA</fullName>
    </recommendedName>
</protein>
<dbReference type="RefSeq" id="WP_006340781.1">
    <property type="nucleotide sequence ID" value="NZ_BAWW01000004.1"/>
</dbReference>
<reference evidence="1 2" key="1">
    <citation type="journal article" date="2014" name="Mol. Biol. Evol.">
        <title>Massive expansion of Ubiquitination-related gene families within the Chlamydiae.</title>
        <authorList>
            <person name="Domman D."/>
            <person name="Collingro A."/>
            <person name="Lagkouvardos I."/>
            <person name="Gehre L."/>
            <person name="Weinmaier T."/>
            <person name="Rattei T."/>
            <person name="Subtil A."/>
            <person name="Horn M."/>
        </authorList>
    </citation>
    <scope>NUCLEOTIDE SEQUENCE [LARGE SCALE GENOMIC DNA]</scope>
    <source>
        <strain evidence="1 2">OEW1</strain>
    </source>
</reference>
<dbReference type="EMBL" id="JSAM01000055">
    <property type="protein sequence ID" value="KIA77904.1"/>
    <property type="molecule type" value="Genomic_DNA"/>
</dbReference>
<proteinExistence type="predicted"/>
<sequence length="88" mass="9932">MTEKIGRNDPCPCGSGKKYKNCCLNKSTAPKKFTAKWLSTPQKKTEPVNLMERTFGEAIANATQQEKPPIIPKSFKQQIEDIKENHPN</sequence>
<evidence type="ECO:0000313" key="2">
    <source>
        <dbReference type="Proteomes" id="UP000031307"/>
    </source>
</evidence>
<organism evidence="1 2">
    <name type="scientific">Parachlamydia acanthamoebae</name>
    <dbReference type="NCBI Taxonomy" id="83552"/>
    <lineage>
        <taxon>Bacteria</taxon>
        <taxon>Pseudomonadati</taxon>
        <taxon>Chlamydiota</taxon>
        <taxon>Chlamydiia</taxon>
        <taxon>Parachlamydiales</taxon>
        <taxon>Parachlamydiaceae</taxon>
        <taxon>Parachlamydia</taxon>
    </lineage>
</organism>
<evidence type="ECO:0008006" key="3">
    <source>
        <dbReference type="Google" id="ProtNLM"/>
    </source>
</evidence>